<reference evidence="2" key="3">
    <citation type="submission" date="2015-06" db="UniProtKB">
        <authorList>
            <consortium name="EnsemblMetazoa"/>
        </authorList>
    </citation>
    <scope>IDENTIFICATION</scope>
</reference>
<organism evidence="1">
    <name type="scientific">Capitella teleta</name>
    <name type="common">Polychaete worm</name>
    <dbReference type="NCBI Taxonomy" id="283909"/>
    <lineage>
        <taxon>Eukaryota</taxon>
        <taxon>Metazoa</taxon>
        <taxon>Spiralia</taxon>
        <taxon>Lophotrochozoa</taxon>
        <taxon>Annelida</taxon>
        <taxon>Polychaeta</taxon>
        <taxon>Sedentaria</taxon>
        <taxon>Scolecida</taxon>
        <taxon>Capitellidae</taxon>
        <taxon>Capitella</taxon>
    </lineage>
</organism>
<dbReference type="AlphaFoldDB" id="R7TLY9"/>
<proteinExistence type="predicted"/>
<evidence type="ECO:0000313" key="3">
    <source>
        <dbReference type="Proteomes" id="UP000014760"/>
    </source>
</evidence>
<gene>
    <name evidence="1" type="ORF">CAPTEDRAFT_187716</name>
</gene>
<dbReference type="EMBL" id="AMQN01012192">
    <property type="status" value="NOT_ANNOTATED_CDS"/>
    <property type="molecule type" value="Genomic_DNA"/>
</dbReference>
<dbReference type="InterPro" id="IPR038219">
    <property type="entry name" value="Sep15/SelM_sf"/>
</dbReference>
<dbReference type="EnsemblMetazoa" id="CapteT187716">
    <property type="protein sequence ID" value="CapteP187716"/>
    <property type="gene ID" value="CapteG187716"/>
</dbReference>
<reference evidence="1 3" key="2">
    <citation type="journal article" date="2013" name="Nature">
        <title>Insights into bilaterian evolution from three spiralian genomes.</title>
        <authorList>
            <person name="Simakov O."/>
            <person name="Marletaz F."/>
            <person name="Cho S.J."/>
            <person name="Edsinger-Gonzales E."/>
            <person name="Havlak P."/>
            <person name="Hellsten U."/>
            <person name="Kuo D.H."/>
            <person name="Larsson T."/>
            <person name="Lv J."/>
            <person name="Arendt D."/>
            <person name="Savage R."/>
            <person name="Osoegawa K."/>
            <person name="de Jong P."/>
            <person name="Grimwood J."/>
            <person name="Chapman J.A."/>
            <person name="Shapiro H."/>
            <person name="Aerts A."/>
            <person name="Otillar R.P."/>
            <person name="Terry A.Y."/>
            <person name="Boore J.L."/>
            <person name="Grigoriev I.V."/>
            <person name="Lindberg D.R."/>
            <person name="Seaver E.C."/>
            <person name="Weisblat D.A."/>
            <person name="Putnam N.H."/>
            <person name="Rokhsar D.S."/>
        </authorList>
    </citation>
    <scope>NUCLEOTIDE SEQUENCE</scope>
    <source>
        <strain evidence="1 3">I ESC-2004</strain>
    </source>
</reference>
<sequence>MDVKTNSYIQKIFVLPYKDKAMSKVILIKNENHNVEYEKTLEKQVTVSFLNLEKQILKSVVINKMARYEMVQLLINAGFYMKSSREELVPTKYLNGPYKPQYVSYDVISSNRKWMLRTDKTCESSDYA</sequence>
<dbReference type="Gene3D" id="3.40.30.50">
    <property type="entry name" value="Sep15/SelM thioredoxin-like domain, active-site redox motif"/>
    <property type="match status" value="1"/>
</dbReference>
<protein>
    <submittedName>
        <fullName evidence="1 2">Uncharacterized protein</fullName>
    </submittedName>
</protein>
<reference evidence="3" key="1">
    <citation type="submission" date="2012-12" db="EMBL/GenBank/DDBJ databases">
        <authorList>
            <person name="Hellsten U."/>
            <person name="Grimwood J."/>
            <person name="Chapman J.A."/>
            <person name="Shapiro H."/>
            <person name="Aerts A."/>
            <person name="Otillar R.P."/>
            <person name="Terry A.Y."/>
            <person name="Boore J.L."/>
            <person name="Simakov O."/>
            <person name="Marletaz F."/>
            <person name="Cho S.-J."/>
            <person name="Edsinger-Gonzales E."/>
            <person name="Havlak P."/>
            <person name="Kuo D.-H."/>
            <person name="Larsson T."/>
            <person name="Lv J."/>
            <person name="Arendt D."/>
            <person name="Savage R."/>
            <person name="Osoegawa K."/>
            <person name="de Jong P."/>
            <person name="Lindberg D.R."/>
            <person name="Seaver E.C."/>
            <person name="Weisblat D.A."/>
            <person name="Putnam N.H."/>
            <person name="Grigoriev I.V."/>
            <person name="Rokhsar D.S."/>
        </authorList>
    </citation>
    <scope>NUCLEOTIDE SEQUENCE</scope>
    <source>
        <strain evidence="3">I ESC-2004</strain>
    </source>
</reference>
<accession>R7TLY9</accession>
<dbReference type="EMBL" id="KB309360">
    <property type="protein sequence ID" value="ELT94679.1"/>
    <property type="molecule type" value="Genomic_DNA"/>
</dbReference>
<dbReference type="Proteomes" id="UP000014760">
    <property type="component" value="Unassembled WGS sequence"/>
</dbReference>
<evidence type="ECO:0000313" key="2">
    <source>
        <dbReference type="EnsemblMetazoa" id="CapteP187716"/>
    </source>
</evidence>
<keyword evidence="3" id="KW-1185">Reference proteome</keyword>
<name>R7TLY9_CAPTE</name>
<evidence type="ECO:0000313" key="1">
    <source>
        <dbReference type="EMBL" id="ELT94679.1"/>
    </source>
</evidence>
<dbReference type="HOGENOM" id="CLU_1961670_0_0_1"/>